<dbReference type="EMBL" id="JACHIG010000004">
    <property type="protein sequence ID" value="MBB5032535.1"/>
    <property type="molecule type" value="Genomic_DNA"/>
</dbReference>
<reference evidence="6 7" key="1">
    <citation type="submission" date="2020-08" db="EMBL/GenBank/DDBJ databases">
        <title>Genomic Encyclopedia of Type Strains, Phase IV (KMG-IV): sequencing the most valuable type-strain genomes for metagenomic binning, comparative biology and taxonomic classification.</title>
        <authorList>
            <person name="Goeker M."/>
        </authorList>
    </citation>
    <scope>NUCLEOTIDE SEQUENCE [LARGE SCALE GENOMIC DNA]</scope>
    <source>
        <strain evidence="6 7">DSM 12252</strain>
    </source>
</reference>
<dbReference type="PROSITE" id="PS01149">
    <property type="entry name" value="PSI_RSU"/>
    <property type="match status" value="1"/>
</dbReference>
<dbReference type="Pfam" id="PF00849">
    <property type="entry name" value="PseudoU_synth_2"/>
    <property type="match status" value="1"/>
</dbReference>
<keyword evidence="7" id="KW-1185">Reference proteome</keyword>
<protein>
    <recommendedName>
        <fullName evidence="4">Pseudouridine synthase</fullName>
        <ecNumber evidence="4">5.4.99.-</ecNumber>
    </recommendedName>
</protein>
<dbReference type="Proteomes" id="UP000590740">
    <property type="component" value="Unassembled WGS sequence"/>
</dbReference>
<gene>
    <name evidence="6" type="ORF">HNQ65_002117</name>
</gene>
<dbReference type="PANTHER" id="PTHR47683">
    <property type="entry name" value="PSEUDOURIDINE SYNTHASE FAMILY PROTEIN-RELATED"/>
    <property type="match status" value="1"/>
</dbReference>
<dbReference type="PROSITE" id="PS50889">
    <property type="entry name" value="S4"/>
    <property type="match status" value="1"/>
</dbReference>
<accession>A0A7W7YB11</accession>
<dbReference type="InterPro" id="IPR020103">
    <property type="entry name" value="PsdUridine_synth_cat_dom_sf"/>
</dbReference>
<dbReference type="GO" id="GO:0000455">
    <property type="term" value="P:enzyme-directed rRNA pseudouridine synthesis"/>
    <property type="evidence" value="ECO:0007669"/>
    <property type="project" value="UniProtKB-ARBA"/>
</dbReference>
<dbReference type="Gene3D" id="3.10.290.10">
    <property type="entry name" value="RNA-binding S4 domain"/>
    <property type="match status" value="1"/>
</dbReference>
<evidence type="ECO:0000313" key="6">
    <source>
        <dbReference type="EMBL" id="MBB5032535.1"/>
    </source>
</evidence>
<keyword evidence="3" id="KW-0694">RNA-binding</keyword>
<evidence type="ECO:0000256" key="3">
    <source>
        <dbReference type="PROSITE-ProRule" id="PRU00182"/>
    </source>
</evidence>
<dbReference type="Gene3D" id="3.30.70.580">
    <property type="entry name" value="Pseudouridine synthase I, catalytic domain, N-terminal subdomain"/>
    <property type="match status" value="1"/>
</dbReference>
<evidence type="ECO:0000313" key="7">
    <source>
        <dbReference type="Proteomes" id="UP000590740"/>
    </source>
</evidence>
<dbReference type="InterPro" id="IPR050343">
    <property type="entry name" value="RsuA_PseudoU_synthase"/>
</dbReference>
<feature type="domain" description="RNA-binding S4" evidence="5">
    <location>
        <begin position="2"/>
        <end position="60"/>
    </location>
</feature>
<proteinExistence type="inferred from homology"/>
<dbReference type="SMART" id="SM00363">
    <property type="entry name" value="S4"/>
    <property type="match status" value="1"/>
</dbReference>
<dbReference type="Pfam" id="PF01479">
    <property type="entry name" value="S4"/>
    <property type="match status" value="1"/>
</dbReference>
<evidence type="ECO:0000256" key="4">
    <source>
        <dbReference type="RuleBase" id="RU003887"/>
    </source>
</evidence>
<dbReference type="InterPro" id="IPR018496">
    <property type="entry name" value="PsdUridine_synth_RsuA/RluB_CS"/>
</dbReference>
<dbReference type="SUPFAM" id="SSF55120">
    <property type="entry name" value="Pseudouridine synthase"/>
    <property type="match status" value="1"/>
</dbReference>
<dbReference type="FunFam" id="3.30.70.1560:FF:000001">
    <property type="entry name" value="Pseudouridine synthase"/>
    <property type="match status" value="1"/>
</dbReference>
<dbReference type="CDD" id="cd02553">
    <property type="entry name" value="PseudoU_synth_RsuA"/>
    <property type="match status" value="1"/>
</dbReference>
<keyword evidence="2 4" id="KW-0413">Isomerase</keyword>
<dbReference type="InterPro" id="IPR002942">
    <property type="entry name" value="S4_RNA-bd"/>
</dbReference>
<dbReference type="GO" id="GO:0120159">
    <property type="term" value="F:rRNA pseudouridine synthase activity"/>
    <property type="evidence" value="ECO:0007669"/>
    <property type="project" value="UniProtKB-ARBA"/>
</dbReference>
<dbReference type="InterPro" id="IPR000748">
    <property type="entry name" value="PsdUridine_synth_RsuA/RluB/E/F"/>
</dbReference>
<evidence type="ECO:0000256" key="2">
    <source>
        <dbReference type="ARBA" id="ARBA00023235"/>
    </source>
</evidence>
<dbReference type="CDD" id="cd00165">
    <property type="entry name" value="S4"/>
    <property type="match status" value="1"/>
</dbReference>
<dbReference type="AlphaFoldDB" id="A0A7W7YB11"/>
<evidence type="ECO:0000259" key="5">
    <source>
        <dbReference type="SMART" id="SM00363"/>
    </source>
</evidence>
<evidence type="ECO:0000256" key="1">
    <source>
        <dbReference type="ARBA" id="ARBA00008348"/>
    </source>
</evidence>
<dbReference type="PANTHER" id="PTHR47683:SF2">
    <property type="entry name" value="RNA-BINDING S4 DOMAIN-CONTAINING PROTEIN"/>
    <property type="match status" value="1"/>
</dbReference>
<organism evidence="6 7">
    <name type="scientific">Prosthecobacter vanneervenii</name>
    <dbReference type="NCBI Taxonomy" id="48466"/>
    <lineage>
        <taxon>Bacteria</taxon>
        <taxon>Pseudomonadati</taxon>
        <taxon>Verrucomicrobiota</taxon>
        <taxon>Verrucomicrobiia</taxon>
        <taxon>Verrucomicrobiales</taxon>
        <taxon>Verrucomicrobiaceae</taxon>
        <taxon>Prosthecobacter</taxon>
    </lineage>
</organism>
<name>A0A7W7YB11_9BACT</name>
<comment type="similarity">
    <text evidence="1 4">Belongs to the pseudouridine synthase RsuA family.</text>
</comment>
<dbReference type="GO" id="GO:0005829">
    <property type="term" value="C:cytosol"/>
    <property type="evidence" value="ECO:0007669"/>
    <property type="project" value="UniProtKB-ARBA"/>
</dbReference>
<dbReference type="InterPro" id="IPR042092">
    <property type="entry name" value="PsdUridine_s_RsuA/RluB/E/F_cat"/>
</dbReference>
<dbReference type="NCBIfam" id="TIGR00093">
    <property type="entry name" value="pseudouridine synthase"/>
    <property type="match status" value="1"/>
</dbReference>
<dbReference type="SUPFAM" id="SSF55174">
    <property type="entry name" value="Alpha-L RNA-binding motif"/>
    <property type="match status" value="1"/>
</dbReference>
<dbReference type="RefSeq" id="WP_184339464.1">
    <property type="nucleotide sequence ID" value="NZ_JACHIG010000004.1"/>
</dbReference>
<dbReference type="InterPro" id="IPR036986">
    <property type="entry name" value="S4_RNA-bd_sf"/>
</dbReference>
<comment type="caution">
    <text evidence="6">The sequence shown here is derived from an EMBL/GenBank/DDBJ whole genome shotgun (WGS) entry which is preliminary data.</text>
</comment>
<dbReference type="InterPro" id="IPR020094">
    <property type="entry name" value="TruA/RsuA/RluB/E/F_N"/>
</dbReference>
<dbReference type="EC" id="5.4.99.-" evidence="4"/>
<dbReference type="Gene3D" id="3.30.70.1560">
    <property type="entry name" value="Alpha-L RNA-binding motif"/>
    <property type="match status" value="1"/>
</dbReference>
<dbReference type="InterPro" id="IPR006145">
    <property type="entry name" value="PsdUridine_synth_RsuA/RluA"/>
</dbReference>
<dbReference type="GO" id="GO:0003723">
    <property type="term" value="F:RNA binding"/>
    <property type="evidence" value="ECO:0007669"/>
    <property type="project" value="UniProtKB-KW"/>
</dbReference>
<sequence length="229" mass="25743">MRRLDQLLSALGYCSRKEAMAFVKDGRVKLGGVVVKRSDQRVDAAQITVDDLPLEAPDGLLAILHKPVGYSCTHSVDEGPNIYELLPAHWPDRNPVVTSVGRLDKDTSGLLLVSDIGSLVHRYTSPKSDIEKTYLVEVDKALDPALKEVFAKGDLMLRSEDKPCLPARLEIVSDLTARLTITEGRYHQVRRMFASQGWHVEKLHRERFGPYELGDLPEGEWRMLEPMRG</sequence>